<comment type="caution">
    <text evidence="2">The sequence shown here is derived from an EMBL/GenBank/DDBJ whole genome shotgun (WGS) entry which is preliminary data.</text>
</comment>
<name>A0A813K3Z9_POLGL</name>
<protein>
    <submittedName>
        <fullName evidence="2">Uncharacterized protein</fullName>
    </submittedName>
</protein>
<gene>
    <name evidence="2" type="ORF">PGLA2088_LOCUS29792</name>
</gene>
<keyword evidence="1" id="KW-0472">Membrane</keyword>
<dbReference type="Proteomes" id="UP000626109">
    <property type="component" value="Unassembled WGS sequence"/>
</dbReference>
<keyword evidence="1" id="KW-1133">Transmembrane helix</keyword>
<organism evidence="2 3">
    <name type="scientific">Polarella glacialis</name>
    <name type="common">Dinoflagellate</name>
    <dbReference type="NCBI Taxonomy" id="89957"/>
    <lineage>
        <taxon>Eukaryota</taxon>
        <taxon>Sar</taxon>
        <taxon>Alveolata</taxon>
        <taxon>Dinophyceae</taxon>
        <taxon>Suessiales</taxon>
        <taxon>Suessiaceae</taxon>
        <taxon>Polarella</taxon>
    </lineage>
</organism>
<sequence length="208" mass="23892">MSTNVLEMVQETLFQQFLGGSNPTCRLSTTEVDAEESRRVEDLPWWRYKRQLALWHCEWLDTYYDSGDHTFLWRNELTQGFDPADLEEVQELAGRLRVKLPEKDVPCEALDEEEPPEAGLCTQSSSGWQQDVEVSSNIEAENIPWTSDEDGNSTHWAADVGRSFLWQEKAGVLYEYVPGKVPWQFVLTTMPHSLCVLLLLLSLLLLLL</sequence>
<dbReference type="EMBL" id="CAJNNW010028492">
    <property type="protein sequence ID" value="CAE8696343.1"/>
    <property type="molecule type" value="Genomic_DNA"/>
</dbReference>
<evidence type="ECO:0000313" key="3">
    <source>
        <dbReference type="Proteomes" id="UP000626109"/>
    </source>
</evidence>
<dbReference type="AlphaFoldDB" id="A0A813K3Z9"/>
<accession>A0A813K3Z9</accession>
<keyword evidence="1" id="KW-0812">Transmembrane</keyword>
<proteinExistence type="predicted"/>
<feature type="transmembrane region" description="Helical" evidence="1">
    <location>
        <begin position="183"/>
        <end position="207"/>
    </location>
</feature>
<reference evidence="2" key="1">
    <citation type="submission" date="2021-02" db="EMBL/GenBank/DDBJ databases">
        <authorList>
            <person name="Dougan E. K."/>
            <person name="Rhodes N."/>
            <person name="Thang M."/>
            <person name="Chan C."/>
        </authorList>
    </citation>
    <scope>NUCLEOTIDE SEQUENCE</scope>
</reference>
<evidence type="ECO:0000313" key="2">
    <source>
        <dbReference type="EMBL" id="CAE8696343.1"/>
    </source>
</evidence>
<evidence type="ECO:0000256" key="1">
    <source>
        <dbReference type="SAM" id="Phobius"/>
    </source>
</evidence>